<dbReference type="InterPro" id="IPR010308">
    <property type="entry name" value="TRP_C"/>
</dbReference>
<dbReference type="PANTHER" id="PTHR31145">
    <property type="entry name" value="INTEGRAL MEMBRANE PROTEIN (AFU_ORTHOLOGUE AFUA_7G01610)"/>
    <property type="match status" value="1"/>
</dbReference>
<feature type="transmembrane region" description="Helical" evidence="1">
    <location>
        <begin position="96"/>
        <end position="115"/>
    </location>
</feature>
<dbReference type="InterPro" id="IPR040241">
    <property type="entry name" value="TRP_Flc/Pkd2-like"/>
</dbReference>
<evidence type="ECO:0000259" key="2">
    <source>
        <dbReference type="Pfam" id="PF06011"/>
    </source>
</evidence>
<keyword evidence="4" id="KW-1185">Reference proteome</keyword>
<feature type="transmembrane region" description="Helical" evidence="1">
    <location>
        <begin position="415"/>
        <end position="433"/>
    </location>
</feature>
<feature type="transmembrane region" description="Helical" evidence="1">
    <location>
        <begin position="302"/>
        <end position="322"/>
    </location>
</feature>
<dbReference type="EMBL" id="CAJVPJ010000196">
    <property type="protein sequence ID" value="CAG8493545.1"/>
    <property type="molecule type" value="Genomic_DNA"/>
</dbReference>
<feature type="transmembrane region" description="Helical" evidence="1">
    <location>
        <begin position="445"/>
        <end position="467"/>
    </location>
</feature>
<comment type="caution">
    <text evidence="3">The sequence shown here is derived from an EMBL/GenBank/DDBJ whole genome shotgun (WGS) entry which is preliminary data.</text>
</comment>
<feature type="transmembrane region" description="Helical" evidence="1">
    <location>
        <begin position="7"/>
        <end position="26"/>
    </location>
</feature>
<proteinExistence type="predicted"/>
<feature type="transmembrane region" description="Helical" evidence="1">
    <location>
        <begin position="256"/>
        <end position="282"/>
    </location>
</feature>
<dbReference type="GO" id="GO:0016020">
    <property type="term" value="C:membrane"/>
    <property type="evidence" value="ECO:0007669"/>
    <property type="project" value="TreeGrafter"/>
</dbReference>
<keyword evidence="1" id="KW-1133">Transmembrane helix</keyword>
<name>A0A9N8WRK9_9GLOM</name>
<dbReference type="OrthoDB" id="2405958at2759"/>
<dbReference type="PANTHER" id="PTHR31145:SF6">
    <property type="entry name" value="INTEGRAL MEMBRANE PROTEIN (AFU_ORTHOLOGUE AFUA_7G01610)"/>
    <property type="match status" value="1"/>
</dbReference>
<dbReference type="GO" id="GO:0055085">
    <property type="term" value="P:transmembrane transport"/>
    <property type="evidence" value="ECO:0007669"/>
    <property type="project" value="TreeGrafter"/>
</dbReference>
<evidence type="ECO:0000313" key="3">
    <source>
        <dbReference type="EMBL" id="CAG8493545.1"/>
    </source>
</evidence>
<evidence type="ECO:0000313" key="4">
    <source>
        <dbReference type="Proteomes" id="UP000789572"/>
    </source>
</evidence>
<keyword evidence="1" id="KW-0812">Transmembrane</keyword>
<sequence>MQKSWTVGSYFYLVITLLFYTIQVSTNPLNSSTHLLKRYYETDLTQDVPAPVDIPTNMVQCGGSMKFSSFQLQLTPSTTPGISPVPSSSLTKNLPYLYNVPIITGAGAILIIAVLQASNIMQAKATTSHFQHTDSKELSHEQAAILITPPLAAQSPSIYDVFRAVQFLVTTALLSIPCLLNSLNLNFSYRGVASKLAWTCGIPPQSFHAGFISNAADNKIREGICHISESQYLSSVPPSSGFTDFGAAVGIPGNDLFFMVLIIFCFALLAALVVALLVGSLARLLKSLWEKWSILKTAAQNIHFLILVISIGTVSVCIRRIINDMRHNREAFESPVHKIVLGAFYTQYRDSSESQPTRIWFFVITIGYDFIRAIVIGAGRRNGLVQGLFLLITELFYFFSLVLYKPYITDLMNKLNISISFLKSTVVILLLPYSNVCTSTALQSVAFALQTIIMTLLLGVMFAKSAMMVKGYVDKKKNDNDNSTATTTAPPPLE</sequence>
<feature type="transmembrane region" description="Helical" evidence="1">
    <location>
        <begin position="384"/>
        <end position="403"/>
    </location>
</feature>
<reference evidence="3" key="1">
    <citation type="submission" date="2021-06" db="EMBL/GenBank/DDBJ databases">
        <authorList>
            <person name="Kallberg Y."/>
            <person name="Tangrot J."/>
            <person name="Rosling A."/>
        </authorList>
    </citation>
    <scope>NUCLEOTIDE SEQUENCE</scope>
    <source>
        <strain evidence="3">IA702</strain>
    </source>
</reference>
<feature type="domain" description="TRP C-terminal" evidence="2">
    <location>
        <begin position="301"/>
        <end position="469"/>
    </location>
</feature>
<accession>A0A9N8WRK9</accession>
<dbReference type="Proteomes" id="UP000789572">
    <property type="component" value="Unassembled WGS sequence"/>
</dbReference>
<dbReference type="AlphaFoldDB" id="A0A9N8WRK9"/>
<protein>
    <submittedName>
        <fullName evidence="3">32_t:CDS:1</fullName>
    </submittedName>
</protein>
<dbReference type="Pfam" id="PF06011">
    <property type="entry name" value="TRP"/>
    <property type="match status" value="1"/>
</dbReference>
<gene>
    <name evidence="3" type="ORF">POCULU_LOCUS2203</name>
</gene>
<feature type="transmembrane region" description="Helical" evidence="1">
    <location>
        <begin position="359"/>
        <end position="378"/>
    </location>
</feature>
<organism evidence="3 4">
    <name type="scientific">Paraglomus occultum</name>
    <dbReference type="NCBI Taxonomy" id="144539"/>
    <lineage>
        <taxon>Eukaryota</taxon>
        <taxon>Fungi</taxon>
        <taxon>Fungi incertae sedis</taxon>
        <taxon>Mucoromycota</taxon>
        <taxon>Glomeromycotina</taxon>
        <taxon>Glomeromycetes</taxon>
        <taxon>Paraglomerales</taxon>
        <taxon>Paraglomeraceae</taxon>
        <taxon>Paraglomus</taxon>
    </lineage>
</organism>
<keyword evidence="1" id="KW-0472">Membrane</keyword>
<evidence type="ECO:0000256" key="1">
    <source>
        <dbReference type="SAM" id="Phobius"/>
    </source>
</evidence>